<dbReference type="InterPro" id="IPR000719">
    <property type="entry name" value="Prot_kinase_dom"/>
</dbReference>
<evidence type="ECO:0000313" key="2">
    <source>
        <dbReference type="EMBL" id="KAK7691448.1"/>
    </source>
</evidence>
<sequence length="291" mass="33732">MKSKVMDATHASDGNRVMIKVVSRVDNEISIARYLTRNDLLRDPMNHCVPIFDAFDDPIDPSRSLMVMKYLRPFNDPEFRAVGEVIDFIHQTLEGLSFIHRQGVAHRDCAPANIMMDGQPLFPQGHHPVRLDYLDDGARDAPYLHRQDRPVRYYFIDFGLSTRFEQGMSPLVVGTKGRDKDPPELDEDIPYNPFLLDIFILGNVYRREFLEKYSGLEFLEPITTAMVHLQPEHRPTADAAFDMFQQIRSSLTESTLRWRLRSRQESAPERVVYDTVAAAREGIYRIKRMMI</sequence>
<dbReference type="GO" id="GO:0005524">
    <property type="term" value="F:ATP binding"/>
    <property type="evidence" value="ECO:0007669"/>
    <property type="project" value="InterPro"/>
</dbReference>
<dbReference type="PANTHER" id="PTHR44167">
    <property type="entry name" value="OVARIAN-SPECIFIC SERINE/THREONINE-PROTEIN KINASE LOK-RELATED"/>
    <property type="match status" value="1"/>
</dbReference>
<dbReference type="PROSITE" id="PS50011">
    <property type="entry name" value="PROTEIN_KINASE_DOM"/>
    <property type="match status" value="1"/>
</dbReference>
<evidence type="ECO:0000259" key="1">
    <source>
        <dbReference type="PROSITE" id="PS50011"/>
    </source>
</evidence>
<dbReference type="Pfam" id="PF00069">
    <property type="entry name" value="Pkinase"/>
    <property type="match status" value="1"/>
</dbReference>
<dbReference type="GO" id="GO:0004674">
    <property type="term" value="F:protein serine/threonine kinase activity"/>
    <property type="evidence" value="ECO:0007669"/>
    <property type="project" value="TreeGrafter"/>
</dbReference>
<dbReference type="Gene3D" id="1.10.510.10">
    <property type="entry name" value="Transferase(Phosphotransferase) domain 1"/>
    <property type="match status" value="1"/>
</dbReference>
<dbReference type="Proteomes" id="UP001385951">
    <property type="component" value="Unassembled WGS sequence"/>
</dbReference>
<proteinExistence type="predicted"/>
<accession>A0AAW0GD43</accession>
<feature type="domain" description="Protein kinase" evidence="1">
    <location>
        <begin position="1"/>
        <end position="291"/>
    </location>
</feature>
<dbReference type="PANTHER" id="PTHR44167:SF30">
    <property type="entry name" value="PHOSPHORYLASE KINASE"/>
    <property type="match status" value="1"/>
</dbReference>
<dbReference type="GO" id="GO:0044773">
    <property type="term" value="P:mitotic DNA damage checkpoint signaling"/>
    <property type="evidence" value="ECO:0007669"/>
    <property type="project" value="TreeGrafter"/>
</dbReference>
<organism evidence="2 3">
    <name type="scientific">Cerrena zonata</name>
    <dbReference type="NCBI Taxonomy" id="2478898"/>
    <lineage>
        <taxon>Eukaryota</taxon>
        <taxon>Fungi</taxon>
        <taxon>Dikarya</taxon>
        <taxon>Basidiomycota</taxon>
        <taxon>Agaricomycotina</taxon>
        <taxon>Agaricomycetes</taxon>
        <taxon>Polyporales</taxon>
        <taxon>Cerrenaceae</taxon>
        <taxon>Cerrena</taxon>
    </lineage>
</organism>
<evidence type="ECO:0000313" key="3">
    <source>
        <dbReference type="Proteomes" id="UP001385951"/>
    </source>
</evidence>
<gene>
    <name evidence="2" type="ORF">QCA50_004847</name>
</gene>
<comment type="caution">
    <text evidence="2">The sequence shown here is derived from an EMBL/GenBank/DDBJ whole genome shotgun (WGS) entry which is preliminary data.</text>
</comment>
<dbReference type="GO" id="GO:0005634">
    <property type="term" value="C:nucleus"/>
    <property type="evidence" value="ECO:0007669"/>
    <property type="project" value="TreeGrafter"/>
</dbReference>
<dbReference type="AlphaFoldDB" id="A0AAW0GD43"/>
<keyword evidence="3" id="KW-1185">Reference proteome</keyword>
<dbReference type="SUPFAM" id="SSF56112">
    <property type="entry name" value="Protein kinase-like (PK-like)"/>
    <property type="match status" value="1"/>
</dbReference>
<dbReference type="InterPro" id="IPR011009">
    <property type="entry name" value="Kinase-like_dom_sf"/>
</dbReference>
<dbReference type="SMART" id="SM00220">
    <property type="entry name" value="S_TKc"/>
    <property type="match status" value="1"/>
</dbReference>
<name>A0AAW0GD43_9APHY</name>
<reference evidence="2 3" key="1">
    <citation type="submission" date="2022-09" db="EMBL/GenBank/DDBJ databases">
        <authorList>
            <person name="Palmer J.M."/>
        </authorList>
    </citation>
    <scope>NUCLEOTIDE SEQUENCE [LARGE SCALE GENOMIC DNA]</scope>
    <source>
        <strain evidence="2 3">DSM 7382</strain>
    </source>
</reference>
<protein>
    <recommendedName>
        <fullName evidence="1">Protein kinase domain-containing protein</fullName>
    </recommendedName>
</protein>
<dbReference type="EMBL" id="JASBNA010000005">
    <property type="protein sequence ID" value="KAK7691448.1"/>
    <property type="molecule type" value="Genomic_DNA"/>
</dbReference>